<dbReference type="Pfam" id="PF00257">
    <property type="entry name" value="Dehydrin"/>
    <property type="match status" value="1"/>
</dbReference>
<gene>
    <name evidence="2" type="ORF">FSB_LOCUS57518</name>
</gene>
<evidence type="ECO:0000313" key="2">
    <source>
        <dbReference type="EMBL" id="SPD29636.1"/>
    </source>
</evidence>
<dbReference type="InterPro" id="IPR000167">
    <property type="entry name" value="Dehydrin"/>
</dbReference>
<reference evidence="2" key="1">
    <citation type="submission" date="2018-02" db="EMBL/GenBank/DDBJ databases">
        <authorList>
            <person name="Cohen D.B."/>
            <person name="Kent A.D."/>
        </authorList>
    </citation>
    <scope>NUCLEOTIDE SEQUENCE</scope>
</reference>
<name>A0A2N9IW50_FAGSY</name>
<feature type="compositionally biased region" description="Basic and acidic residues" evidence="1">
    <location>
        <begin position="98"/>
        <end position="120"/>
    </location>
</feature>
<feature type="compositionally biased region" description="Low complexity" evidence="1">
    <location>
        <begin position="75"/>
        <end position="95"/>
    </location>
</feature>
<evidence type="ECO:0000256" key="1">
    <source>
        <dbReference type="SAM" id="MobiDB-lite"/>
    </source>
</evidence>
<organism evidence="2">
    <name type="scientific">Fagus sylvatica</name>
    <name type="common">Beechnut</name>
    <dbReference type="NCBI Taxonomy" id="28930"/>
    <lineage>
        <taxon>Eukaryota</taxon>
        <taxon>Viridiplantae</taxon>
        <taxon>Streptophyta</taxon>
        <taxon>Embryophyta</taxon>
        <taxon>Tracheophyta</taxon>
        <taxon>Spermatophyta</taxon>
        <taxon>Magnoliopsida</taxon>
        <taxon>eudicotyledons</taxon>
        <taxon>Gunneridae</taxon>
        <taxon>Pentapetalae</taxon>
        <taxon>rosids</taxon>
        <taxon>fabids</taxon>
        <taxon>Fagales</taxon>
        <taxon>Fagaceae</taxon>
        <taxon>Fagus</taxon>
    </lineage>
</organism>
<feature type="compositionally biased region" description="Polar residues" evidence="1">
    <location>
        <begin position="12"/>
        <end position="24"/>
    </location>
</feature>
<feature type="region of interest" description="Disordered" evidence="1">
    <location>
        <begin position="1"/>
        <end position="129"/>
    </location>
</feature>
<protein>
    <recommendedName>
        <fullName evidence="3">Dehydrin</fullName>
    </recommendedName>
</protein>
<evidence type="ECO:0008006" key="3">
    <source>
        <dbReference type="Google" id="ProtNLM"/>
    </source>
</evidence>
<sequence>MADIRDEHGNPIQLTDQHGNTVQLTDEHGNPMHLTGVAMSTTTVGSEIHGAPGSETTGVNWTGVGAREHDHQLEQQKQQQHDQGVSRSSSSSSGSGKMGEEGRRGKGENKGEINRWKEQGRAFTGRELSKYSHNHYICRPCRYSTVP</sequence>
<dbReference type="AlphaFoldDB" id="A0A2N9IW50"/>
<accession>A0A2N9IW50</accession>
<dbReference type="EMBL" id="OIVN01006279">
    <property type="protein sequence ID" value="SPD29636.1"/>
    <property type="molecule type" value="Genomic_DNA"/>
</dbReference>
<proteinExistence type="predicted"/>
<dbReference type="GO" id="GO:0009415">
    <property type="term" value="P:response to water"/>
    <property type="evidence" value="ECO:0007669"/>
    <property type="project" value="InterPro"/>
</dbReference>